<feature type="compositionally biased region" description="Low complexity" evidence="1">
    <location>
        <begin position="8"/>
        <end position="31"/>
    </location>
</feature>
<feature type="region of interest" description="Disordered" evidence="1">
    <location>
        <begin position="1"/>
        <end position="34"/>
    </location>
</feature>
<dbReference type="EMBL" id="CAXKWB010004636">
    <property type="protein sequence ID" value="CAL4074560.1"/>
    <property type="molecule type" value="Genomic_DNA"/>
</dbReference>
<evidence type="ECO:0000256" key="1">
    <source>
        <dbReference type="SAM" id="MobiDB-lite"/>
    </source>
</evidence>
<feature type="non-terminal residue" evidence="2">
    <location>
        <position position="297"/>
    </location>
</feature>
<accession>A0AAV2QAX7</accession>
<evidence type="ECO:0000313" key="3">
    <source>
        <dbReference type="Proteomes" id="UP001497623"/>
    </source>
</evidence>
<gene>
    <name evidence="2" type="ORF">MNOR_LOCUS9536</name>
</gene>
<evidence type="ECO:0000313" key="2">
    <source>
        <dbReference type="EMBL" id="CAL4074560.1"/>
    </source>
</evidence>
<keyword evidence="3" id="KW-1185">Reference proteome</keyword>
<sequence>MVVINNMPYDDPATAAASPPLSSPSTDSNPLSDDDLQAAVLAHYENLSESLVEKKGIAGIMCDDKASVIGSTGLPFADDTSESGSPGISEPPTPTTSPDTDPTFTPPMRCDSCDESPSVDLKTPLKFDTALGLWRPMEEPETWLSKPLVLSPEDCNLEFLQVPPAHRALYRKHSKVCFDETPVDSCDGKLVVVPPTPTEKDTIDELPVVGEEDESDGPEEGVPLLAPHFTGANGNIPQTKHREETILNTATCTIKVPMSQRKPSLSNINLPCYRRRPSGQALDINFDYTFTVVSKVI</sequence>
<dbReference type="Proteomes" id="UP001497623">
    <property type="component" value="Unassembled WGS sequence"/>
</dbReference>
<reference evidence="2 3" key="1">
    <citation type="submission" date="2024-05" db="EMBL/GenBank/DDBJ databases">
        <authorList>
            <person name="Wallberg A."/>
        </authorList>
    </citation>
    <scope>NUCLEOTIDE SEQUENCE [LARGE SCALE GENOMIC DNA]</scope>
</reference>
<dbReference type="AlphaFoldDB" id="A0AAV2QAX7"/>
<feature type="region of interest" description="Disordered" evidence="1">
    <location>
        <begin position="73"/>
        <end position="107"/>
    </location>
</feature>
<comment type="caution">
    <text evidence="2">The sequence shown here is derived from an EMBL/GenBank/DDBJ whole genome shotgun (WGS) entry which is preliminary data.</text>
</comment>
<organism evidence="2 3">
    <name type="scientific">Meganyctiphanes norvegica</name>
    <name type="common">Northern krill</name>
    <name type="synonym">Thysanopoda norvegica</name>
    <dbReference type="NCBI Taxonomy" id="48144"/>
    <lineage>
        <taxon>Eukaryota</taxon>
        <taxon>Metazoa</taxon>
        <taxon>Ecdysozoa</taxon>
        <taxon>Arthropoda</taxon>
        <taxon>Crustacea</taxon>
        <taxon>Multicrustacea</taxon>
        <taxon>Malacostraca</taxon>
        <taxon>Eumalacostraca</taxon>
        <taxon>Eucarida</taxon>
        <taxon>Euphausiacea</taxon>
        <taxon>Euphausiidae</taxon>
        <taxon>Meganyctiphanes</taxon>
    </lineage>
</organism>
<proteinExistence type="predicted"/>
<name>A0AAV2QAX7_MEGNR</name>
<feature type="compositionally biased region" description="Low complexity" evidence="1">
    <location>
        <begin position="96"/>
        <end position="107"/>
    </location>
</feature>
<protein>
    <submittedName>
        <fullName evidence="2">Uncharacterized protein</fullName>
    </submittedName>
</protein>